<dbReference type="PANTHER" id="PTHR48021:SF95">
    <property type="entry name" value="MAJOR FACILITATOR, SUGAR TRANSPORTER, MAJOR FACILITATOR SUPERFAMILY"/>
    <property type="match status" value="1"/>
</dbReference>
<feature type="transmembrane region" description="Helical" evidence="23">
    <location>
        <begin position="233"/>
        <end position="256"/>
    </location>
</feature>
<keyword evidence="7" id="KW-0762">Sugar transport</keyword>
<keyword evidence="5" id="KW-0813">Transport</keyword>
<evidence type="ECO:0000313" key="28">
    <source>
        <dbReference type="Proteomes" id="UP001408789"/>
    </source>
</evidence>
<feature type="compositionally biased region" description="Basic and acidic residues" evidence="22">
    <location>
        <begin position="656"/>
        <end position="667"/>
    </location>
</feature>
<organism evidence="27 28">
    <name type="scientific">Deinandra increscens subsp. villosa</name>
    <dbReference type="NCBI Taxonomy" id="3103831"/>
    <lineage>
        <taxon>Eukaryota</taxon>
        <taxon>Viridiplantae</taxon>
        <taxon>Streptophyta</taxon>
        <taxon>Embryophyta</taxon>
        <taxon>Tracheophyta</taxon>
        <taxon>Spermatophyta</taxon>
        <taxon>Magnoliopsida</taxon>
        <taxon>eudicotyledons</taxon>
        <taxon>Gunneridae</taxon>
        <taxon>Pentapetalae</taxon>
        <taxon>asterids</taxon>
        <taxon>campanulids</taxon>
        <taxon>Asterales</taxon>
        <taxon>Asteraceae</taxon>
        <taxon>Asteroideae</taxon>
        <taxon>Heliantheae alliance</taxon>
        <taxon>Madieae</taxon>
        <taxon>Madiinae</taxon>
        <taxon>Deinandra</taxon>
    </lineage>
</organism>
<evidence type="ECO:0000256" key="3">
    <source>
        <dbReference type="ARBA" id="ARBA00010992"/>
    </source>
</evidence>
<feature type="compositionally biased region" description="Acidic residues" evidence="22">
    <location>
        <begin position="641"/>
        <end position="655"/>
    </location>
</feature>
<evidence type="ECO:0000313" key="27">
    <source>
        <dbReference type="EMBL" id="KAK9067647.1"/>
    </source>
</evidence>
<dbReference type="InterPro" id="IPR044775">
    <property type="entry name" value="MFS_ERD6/Tret1-like"/>
</dbReference>
<dbReference type="InterPro" id="IPR011009">
    <property type="entry name" value="Kinase-like_dom_sf"/>
</dbReference>
<keyword evidence="28" id="KW-1185">Reference proteome</keyword>
<dbReference type="InterPro" id="IPR005829">
    <property type="entry name" value="Sugar_transporter_CS"/>
</dbReference>
<keyword evidence="10 24" id="KW-0732">Signal</keyword>
<evidence type="ECO:0000256" key="23">
    <source>
        <dbReference type="SAM" id="Phobius"/>
    </source>
</evidence>
<feature type="transmembrane region" description="Helical" evidence="23">
    <location>
        <begin position="830"/>
        <end position="850"/>
    </location>
</feature>
<evidence type="ECO:0000256" key="18">
    <source>
        <dbReference type="ARBA" id="ARBA00044504"/>
    </source>
</evidence>
<evidence type="ECO:0000259" key="25">
    <source>
        <dbReference type="PROSITE" id="PS50011"/>
    </source>
</evidence>
<dbReference type="InterPro" id="IPR043891">
    <property type="entry name" value="SPARK"/>
</dbReference>
<dbReference type="SUPFAM" id="SSF56112">
    <property type="entry name" value="Protein kinase-like (PK-like)"/>
    <property type="match status" value="1"/>
</dbReference>
<keyword evidence="17" id="KW-0325">Glycoprotein</keyword>
<evidence type="ECO:0000256" key="15">
    <source>
        <dbReference type="ARBA" id="ARBA00023136"/>
    </source>
</evidence>
<dbReference type="Pfam" id="PF00083">
    <property type="entry name" value="Sugar_tr"/>
    <property type="match status" value="1"/>
</dbReference>
<accession>A0AAP0H0U6</accession>
<dbReference type="InterPro" id="IPR003663">
    <property type="entry name" value="Sugar/inositol_transpt"/>
</dbReference>
<feature type="transmembrane region" description="Helical" evidence="23">
    <location>
        <begin position="772"/>
        <end position="792"/>
    </location>
</feature>
<keyword evidence="15 23" id="KW-0472">Membrane</keyword>
<keyword evidence="11 21" id="KW-0547">Nucleotide-binding</keyword>
<comment type="caution">
    <text evidence="27">The sequence shown here is derived from an EMBL/GenBank/DDBJ whole genome shotgun (WGS) entry which is preliminary data.</text>
</comment>
<feature type="binding site" evidence="21">
    <location>
        <position position="334"/>
    </location>
    <ligand>
        <name>ATP</name>
        <dbReference type="ChEBI" id="CHEBI:30616"/>
    </ligand>
</feature>
<dbReference type="PROSITE" id="PS00108">
    <property type="entry name" value="PROTEIN_KINASE_ST"/>
    <property type="match status" value="1"/>
</dbReference>
<comment type="similarity">
    <text evidence="3">Belongs to the major facilitator superfamily. Sugar transporter (TC 2.A.1.1) family.</text>
</comment>
<proteinExistence type="inferred from homology"/>
<dbReference type="NCBIfam" id="TIGR00879">
    <property type="entry name" value="SP"/>
    <property type="match status" value="1"/>
</dbReference>
<dbReference type="FunFam" id="1.10.510.10:FF:000287">
    <property type="entry name" value="probable LRR receptor-like serine/threonine-protein kinase RKF3"/>
    <property type="match status" value="1"/>
</dbReference>
<feature type="transmembrane region" description="Helical" evidence="23">
    <location>
        <begin position="967"/>
        <end position="990"/>
    </location>
</feature>
<dbReference type="InterPro" id="IPR000719">
    <property type="entry name" value="Prot_kinase_dom"/>
</dbReference>
<dbReference type="InterPro" id="IPR017441">
    <property type="entry name" value="Protein_kinase_ATP_BS"/>
</dbReference>
<feature type="chain" id="PRO_5043012877" description="non-specific serine/threonine protein kinase" evidence="24">
    <location>
        <begin position="28"/>
        <end position="1166"/>
    </location>
</feature>
<dbReference type="Gene3D" id="1.10.510.10">
    <property type="entry name" value="Transferase(Phosphotransferase) domain 1"/>
    <property type="match status" value="1"/>
</dbReference>
<feature type="domain" description="Major facilitator superfamily (MFS) profile" evidence="26">
    <location>
        <begin position="734"/>
        <end position="1153"/>
    </location>
</feature>
<feature type="transmembrane region" description="Helical" evidence="23">
    <location>
        <begin position="1029"/>
        <end position="1051"/>
    </location>
</feature>
<dbReference type="PROSITE" id="PS50850">
    <property type="entry name" value="MFS"/>
    <property type="match status" value="1"/>
</dbReference>
<dbReference type="AlphaFoldDB" id="A0AAP0H0U6"/>
<comment type="catalytic activity">
    <reaction evidence="19">
        <text>L-threonyl-[protein] + ATP = O-phospho-L-threonyl-[protein] + ADP + H(+)</text>
        <dbReference type="Rhea" id="RHEA:46608"/>
        <dbReference type="Rhea" id="RHEA-COMP:11060"/>
        <dbReference type="Rhea" id="RHEA-COMP:11605"/>
        <dbReference type="ChEBI" id="CHEBI:15378"/>
        <dbReference type="ChEBI" id="CHEBI:30013"/>
        <dbReference type="ChEBI" id="CHEBI:30616"/>
        <dbReference type="ChEBI" id="CHEBI:61977"/>
        <dbReference type="ChEBI" id="CHEBI:456216"/>
        <dbReference type="EC" id="2.7.11.1"/>
    </reaction>
</comment>
<evidence type="ECO:0000256" key="14">
    <source>
        <dbReference type="ARBA" id="ARBA00022989"/>
    </source>
</evidence>
<keyword evidence="13 21" id="KW-0067">ATP-binding</keyword>
<dbReference type="InterPro" id="IPR005828">
    <property type="entry name" value="MFS_sugar_transport-like"/>
</dbReference>
<feature type="transmembrane region" description="Helical" evidence="23">
    <location>
        <begin position="1063"/>
        <end position="1087"/>
    </location>
</feature>
<feature type="transmembrane region" description="Helical" evidence="23">
    <location>
        <begin position="857"/>
        <end position="876"/>
    </location>
</feature>
<dbReference type="CDD" id="cd17358">
    <property type="entry name" value="MFS_GLUT6_8_Class3_like"/>
    <property type="match status" value="1"/>
</dbReference>
<evidence type="ECO:0000256" key="20">
    <source>
        <dbReference type="ARBA" id="ARBA00048679"/>
    </source>
</evidence>
<dbReference type="InterPro" id="IPR050549">
    <property type="entry name" value="MFS_Trehalose_Transporter"/>
</dbReference>
<comment type="subcellular location">
    <subcellularLocation>
        <location evidence="1">Membrane</location>
        <topology evidence="1">Multi-pass membrane protein</topology>
    </subcellularLocation>
    <subcellularLocation>
        <location evidence="2">Membrane</location>
        <topology evidence="2">Single-pass type I membrane protein</topology>
    </subcellularLocation>
</comment>
<dbReference type="Gene3D" id="3.30.200.20">
    <property type="entry name" value="Phosphorylase Kinase, domain 1"/>
    <property type="match status" value="1"/>
</dbReference>
<name>A0AAP0H0U6_9ASTR</name>
<dbReference type="SMART" id="SM00220">
    <property type="entry name" value="S_TKc"/>
    <property type="match status" value="1"/>
</dbReference>
<dbReference type="GO" id="GO:0004674">
    <property type="term" value="F:protein serine/threonine kinase activity"/>
    <property type="evidence" value="ECO:0007669"/>
    <property type="project" value="UniProtKB-KW"/>
</dbReference>
<evidence type="ECO:0000256" key="2">
    <source>
        <dbReference type="ARBA" id="ARBA00004479"/>
    </source>
</evidence>
<dbReference type="PROSITE" id="PS00216">
    <property type="entry name" value="SUGAR_TRANSPORT_1"/>
    <property type="match status" value="1"/>
</dbReference>
<dbReference type="GO" id="GO:0051119">
    <property type="term" value="F:sugar transmembrane transporter activity"/>
    <property type="evidence" value="ECO:0007669"/>
    <property type="project" value="InterPro"/>
</dbReference>
<dbReference type="PANTHER" id="PTHR48021">
    <property type="match status" value="1"/>
</dbReference>
<keyword evidence="12" id="KW-0418">Kinase</keyword>
<dbReference type="CDD" id="cd14066">
    <property type="entry name" value="STKc_IRAK"/>
    <property type="match status" value="1"/>
</dbReference>
<keyword evidence="14 23" id="KW-1133">Transmembrane helix</keyword>
<dbReference type="InterPro" id="IPR001245">
    <property type="entry name" value="Ser-Thr/Tyr_kinase_cat_dom"/>
</dbReference>
<keyword evidence="6" id="KW-0723">Serine/threonine-protein kinase</keyword>
<evidence type="ECO:0000256" key="21">
    <source>
        <dbReference type="PROSITE-ProRule" id="PRU10141"/>
    </source>
</evidence>
<dbReference type="InterPro" id="IPR036259">
    <property type="entry name" value="MFS_trans_sf"/>
</dbReference>
<keyword evidence="9 23" id="KW-0812">Transmembrane</keyword>
<keyword evidence="16" id="KW-0675">Receptor</keyword>
<feature type="domain" description="Protein kinase" evidence="25">
    <location>
        <begin position="306"/>
        <end position="569"/>
    </location>
</feature>
<evidence type="ECO:0000256" key="5">
    <source>
        <dbReference type="ARBA" id="ARBA00022448"/>
    </source>
</evidence>
<evidence type="ECO:0000256" key="9">
    <source>
        <dbReference type="ARBA" id="ARBA00022692"/>
    </source>
</evidence>
<dbReference type="GO" id="GO:0005524">
    <property type="term" value="F:ATP binding"/>
    <property type="evidence" value="ECO:0007669"/>
    <property type="project" value="UniProtKB-UniRule"/>
</dbReference>
<dbReference type="Gene3D" id="1.20.1250.20">
    <property type="entry name" value="MFS general substrate transporter like domains"/>
    <property type="match status" value="1"/>
</dbReference>
<sequence length="1166" mass="128257">MATVRHRHHHRNLLLLLFLVILPLSTAGHHHRSLLQNGNVSCPLNFDLIRRFVGSNRPSLDVPTACRYAQQGLQLVESEYLRRTNSFVPPSNTADSCWRAYQALAEDFYPNFDLRRSCGFETNWIVDPGCMNITNRQQFEEKANGSLLNTVVSACDQPLSGSSCSSCTVALSNLQASYLNGESVGNLTACRAYPFIYAAAFVNRFGPTDRGTAVCLFSIDLSFTKSKNKHKTIIIVIIVIIVTISLLAIAIGIWYYRRKKLEKLNRKRRRTRKPETNSVSALDSITGSTTLIRYTIDDIKEATRNFSRENIIGRGGYGNVYKGVLPDDSEVALKRFKNCSAAGDASFTHEVEVIASVRHVNLVALRGYCTATTPFEGYQRIIVTDLVKNGSLYDHLFGNQSARDNLSWPIRRKIALGMARGLAYLHYGAQPAIIHRDIKASNILIDENFEAKVADFGLAKFAPEGATHLSTRVAGTMGYVAPEYALYGQLTERSDVYSFGVVLLEVLSGKKALLSVGDDQPVLLADWAWSMVRNGTPLEVIDDGMAECDPPEMMEKYVLVAVLSSHPQLYARPTMDQVLKMLDTDLPVPSIPERPIPLTAGIEDIERSVSSSGGSGHLYTPRGYQTYTIEMDGRTAPNEGVEVEEEDDDDNDDDDEKARLSDERVNEGEQDNNDEENEVDEEEENDGDDYEDYDDVENPRSIMARDEIQTPLVARIADEKLEGNKPSNFMVYLTTFVAVCGSFAFGSCAGYSSPTQLSITKDLDLSLAEYSLFGSILTFGAMIGAITSGPIADFFGRKGALRISSVFCSIGWLAIYFAEGLVVLDLGRLATGYGMGVFSYVVPVFIAEIAPKDLRGMLTAANQLMICAAVSLSFVIGTMIPWRILALIGMVPCIVLVTGLYFIPESPRWLAKTGNQKEFRVALRKLRGKDADISEEANEIQDYIETLEKLPKTKLLDLFQRRYSRSVIVRVGLMVCQQFGGINGICFYTSSIFESAGFPADLGTIIYALLQIVVTALNALFLDKAGRKPLLLVSASGLVLGCLLTALSFFLKTYEIGLSAVPSLAVTGILTYIVSFSAGMGAIPWVIMSEVFPINIKGAAGSLATLVNWFGAWAISFTFNFLLSWSSYGTFIVYGAINAGAIVFVMKMVPETKGRTLEQIQAAING</sequence>
<gene>
    <name evidence="27" type="ORF">SSX86_011758</name>
</gene>
<dbReference type="PROSITE" id="PS00107">
    <property type="entry name" value="PROTEIN_KINASE_ATP"/>
    <property type="match status" value="1"/>
</dbReference>
<dbReference type="InterPro" id="IPR020846">
    <property type="entry name" value="MFS_dom"/>
</dbReference>
<dbReference type="FunFam" id="3.30.200.20:FF:000390">
    <property type="entry name" value="probable LRR receptor-like serine/threonine-protein kinase RKF3"/>
    <property type="match status" value="1"/>
</dbReference>
<feature type="transmembrane region" description="Helical" evidence="23">
    <location>
        <begin position="1002"/>
        <end position="1022"/>
    </location>
</feature>
<evidence type="ECO:0000256" key="24">
    <source>
        <dbReference type="SAM" id="SignalP"/>
    </source>
</evidence>
<evidence type="ECO:0000256" key="8">
    <source>
        <dbReference type="ARBA" id="ARBA00022679"/>
    </source>
</evidence>
<feature type="transmembrane region" description="Helical" evidence="23">
    <location>
        <begin position="729"/>
        <end position="752"/>
    </location>
</feature>
<dbReference type="EC" id="2.7.11.1" evidence="4"/>
<dbReference type="SUPFAM" id="SSF103473">
    <property type="entry name" value="MFS general substrate transporter"/>
    <property type="match status" value="1"/>
</dbReference>
<feature type="region of interest" description="Disordered" evidence="22">
    <location>
        <begin position="634"/>
        <end position="695"/>
    </location>
</feature>
<dbReference type="Pfam" id="PF19160">
    <property type="entry name" value="SPARK"/>
    <property type="match status" value="1"/>
</dbReference>
<reference evidence="27 28" key="1">
    <citation type="submission" date="2024-04" db="EMBL/GenBank/DDBJ databases">
        <title>The reference genome of an endangered Asteraceae, Deinandra increscens subsp. villosa, native to the Central Coast of California.</title>
        <authorList>
            <person name="Guilliams M."/>
            <person name="Hasenstab-Lehman K."/>
            <person name="Meyer R."/>
            <person name="Mcevoy S."/>
        </authorList>
    </citation>
    <scope>NUCLEOTIDE SEQUENCE [LARGE SCALE GENOMIC DNA]</scope>
    <source>
        <tissue evidence="27">Leaf</tissue>
    </source>
</reference>
<comment type="catalytic activity">
    <reaction evidence="20">
        <text>L-seryl-[protein] + ATP = O-phospho-L-seryl-[protein] + ADP + H(+)</text>
        <dbReference type="Rhea" id="RHEA:17989"/>
        <dbReference type="Rhea" id="RHEA-COMP:9863"/>
        <dbReference type="Rhea" id="RHEA-COMP:11604"/>
        <dbReference type="ChEBI" id="CHEBI:15378"/>
        <dbReference type="ChEBI" id="CHEBI:29999"/>
        <dbReference type="ChEBI" id="CHEBI:30616"/>
        <dbReference type="ChEBI" id="CHEBI:83421"/>
        <dbReference type="ChEBI" id="CHEBI:456216"/>
        <dbReference type="EC" id="2.7.11.1"/>
    </reaction>
</comment>
<evidence type="ECO:0000256" key="17">
    <source>
        <dbReference type="ARBA" id="ARBA00023180"/>
    </source>
</evidence>
<evidence type="ECO:0000259" key="26">
    <source>
        <dbReference type="PROSITE" id="PS50850"/>
    </source>
</evidence>
<dbReference type="InterPro" id="IPR008271">
    <property type="entry name" value="Ser/Thr_kinase_AS"/>
</dbReference>
<evidence type="ECO:0000256" key="16">
    <source>
        <dbReference type="ARBA" id="ARBA00023170"/>
    </source>
</evidence>
<evidence type="ECO:0000256" key="1">
    <source>
        <dbReference type="ARBA" id="ARBA00004141"/>
    </source>
</evidence>
<feature type="transmembrane region" description="Helical" evidence="23">
    <location>
        <begin position="799"/>
        <end position="818"/>
    </location>
</feature>
<evidence type="ECO:0000256" key="12">
    <source>
        <dbReference type="ARBA" id="ARBA00022777"/>
    </source>
</evidence>
<evidence type="ECO:0000256" key="6">
    <source>
        <dbReference type="ARBA" id="ARBA00022527"/>
    </source>
</evidence>
<evidence type="ECO:0000256" key="11">
    <source>
        <dbReference type="ARBA" id="ARBA00022741"/>
    </source>
</evidence>
<feature type="transmembrane region" description="Helical" evidence="23">
    <location>
        <begin position="1099"/>
        <end position="1119"/>
    </location>
</feature>
<dbReference type="PRINTS" id="PR00171">
    <property type="entry name" value="SUGRTRNSPORT"/>
</dbReference>
<comment type="similarity">
    <text evidence="18">Belongs to the major facilitator superfamily. Phosphate:H(+) symporter (TC 2.A.1.9) family.</text>
</comment>
<dbReference type="Pfam" id="PF07714">
    <property type="entry name" value="PK_Tyr_Ser-Thr"/>
    <property type="match status" value="1"/>
</dbReference>
<feature type="transmembrane region" description="Helical" evidence="23">
    <location>
        <begin position="882"/>
        <end position="903"/>
    </location>
</feature>
<evidence type="ECO:0000256" key="4">
    <source>
        <dbReference type="ARBA" id="ARBA00012513"/>
    </source>
</evidence>
<evidence type="ECO:0000256" key="19">
    <source>
        <dbReference type="ARBA" id="ARBA00047899"/>
    </source>
</evidence>
<evidence type="ECO:0000256" key="7">
    <source>
        <dbReference type="ARBA" id="ARBA00022597"/>
    </source>
</evidence>
<dbReference type="Proteomes" id="UP001408789">
    <property type="component" value="Unassembled WGS sequence"/>
</dbReference>
<keyword evidence="8" id="KW-0808">Transferase</keyword>
<dbReference type="EMBL" id="JBCNJP010000014">
    <property type="protein sequence ID" value="KAK9067647.1"/>
    <property type="molecule type" value="Genomic_DNA"/>
</dbReference>
<dbReference type="PROSITE" id="PS50011">
    <property type="entry name" value="PROTEIN_KINASE_DOM"/>
    <property type="match status" value="1"/>
</dbReference>
<evidence type="ECO:0000256" key="22">
    <source>
        <dbReference type="SAM" id="MobiDB-lite"/>
    </source>
</evidence>
<feature type="transmembrane region" description="Helical" evidence="23">
    <location>
        <begin position="1125"/>
        <end position="1146"/>
    </location>
</feature>
<dbReference type="GO" id="GO:0016020">
    <property type="term" value="C:membrane"/>
    <property type="evidence" value="ECO:0007669"/>
    <property type="project" value="UniProtKB-SubCell"/>
</dbReference>
<feature type="compositionally biased region" description="Acidic residues" evidence="22">
    <location>
        <begin position="668"/>
        <end position="695"/>
    </location>
</feature>
<evidence type="ECO:0000256" key="10">
    <source>
        <dbReference type="ARBA" id="ARBA00022729"/>
    </source>
</evidence>
<evidence type="ECO:0000256" key="13">
    <source>
        <dbReference type="ARBA" id="ARBA00022840"/>
    </source>
</evidence>
<protein>
    <recommendedName>
        <fullName evidence="4">non-specific serine/threonine protein kinase</fullName>
        <ecNumber evidence="4">2.7.11.1</ecNumber>
    </recommendedName>
</protein>
<dbReference type="FunFam" id="1.20.1250.20:FF:000043">
    <property type="entry name" value="sugar transporter ERD6-like 6"/>
    <property type="match status" value="1"/>
</dbReference>
<feature type="signal peptide" evidence="24">
    <location>
        <begin position="1"/>
        <end position="27"/>
    </location>
</feature>